<dbReference type="EMBL" id="BAAABZ010000071">
    <property type="protein sequence ID" value="GAA0554905.1"/>
    <property type="molecule type" value="Genomic_DNA"/>
</dbReference>
<name>A0ABN1DXQ8_9ACTN</name>
<dbReference type="Proteomes" id="UP001501576">
    <property type="component" value="Unassembled WGS sequence"/>
</dbReference>
<keyword evidence="3" id="KW-1185">Reference proteome</keyword>
<gene>
    <name evidence="2" type="ORF">GCM10010390_66290</name>
</gene>
<feature type="region of interest" description="Disordered" evidence="1">
    <location>
        <begin position="1"/>
        <end position="28"/>
    </location>
</feature>
<comment type="caution">
    <text evidence="2">The sequence shown here is derived from an EMBL/GenBank/DDBJ whole genome shotgun (WGS) entry which is preliminary data.</text>
</comment>
<accession>A0ABN1DXQ8</accession>
<sequence>MTIQHEGKASGQMSLSTGRLGLAPDDQSGRVWAHNCKRIGPAWFQMFAASGARPVRHHTALTNEGADMAQSTRGAPPYDSWTRSSAAKITPQALSAGPVTTTPTPA</sequence>
<proteinExistence type="predicted"/>
<feature type="region of interest" description="Disordered" evidence="1">
    <location>
        <begin position="63"/>
        <end position="106"/>
    </location>
</feature>
<organism evidence="2 3">
    <name type="scientific">Streptomyces mordarskii</name>
    <dbReference type="NCBI Taxonomy" id="1226758"/>
    <lineage>
        <taxon>Bacteria</taxon>
        <taxon>Bacillati</taxon>
        <taxon>Actinomycetota</taxon>
        <taxon>Actinomycetes</taxon>
        <taxon>Kitasatosporales</taxon>
        <taxon>Streptomycetaceae</taxon>
        <taxon>Streptomyces</taxon>
    </lineage>
</organism>
<protein>
    <submittedName>
        <fullName evidence="2">Uncharacterized protein</fullName>
    </submittedName>
</protein>
<reference evidence="2 3" key="1">
    <citation type="journal article" date="2019" name="Int. J. Syst. Evol. Microbiol.">
        <title>The Global Catalogue of Microorganisms (GCM) 10K type strain sequencing project: providing services to taxonomists for standard genome sequencing and annotation.</title>
        <authorList>
            <consortium name="The Broad Institute Genomics Platform"/>
            <consortium name="The Broad Institute Genome Sequencing Center for Infectious Disease"/>
            <person name="Wu L."/>
            <person name="Ma J."/>
        </authorList>
    </citation>
    <scope>NUCLEOTIDE SEQUENCE [LARGE SCALE GENOMIC DNA]</scope>
    <source>
        <strain evidence="2 3">JCM 5052</strain>
    </source>
</reference>
<evidence type="ECO:0000313" key="3">
    <source>
        <dbReference type="Proteomes" id="UP001501576"/>
    </source>
</evidence>
<evidence type="ECO:0000256" key="1">
    <source>
        <dbReference type="SAM" id="MobiDB-lite"/>
    </source>
</evidence>
<evidence type="ECO:0000313" key="2">
    <source>
        <dbReference type="EMBL" id="GAA0554905.1"/>
    </source>
</evidence>